<dbReference type="InterPro" id="IPR050166">
    <property type="entry name" value="ABC_transporter_ATP-bind"/>
</dbReference>
<dbReference type="GO" id="GO:0005524">
    <property type="term" value="F:ATP binding"/>
    <property type="evidence" value="ECO:0007669"/>
    <property type="project" value="UniProtKB-KW"/>
</dbReference>
<dbReference type="SMART" id="SM00382">
    <property type="entry name" value="AAA"/>
    <property type="match status" value="1"/>
</dbReference>
<protein>
    <submittedName>
        <fullName evidence="5">ABC transporter ATP-binding protein</fullName>
    </submittedName>
</protein>
<dbReference type="InterPro" id="IPR003439">
    <property type="entry name" value="ABC_transporter-like_ATP-bd"/>
</dbReference>
<evidence type="ECO:0000256" key="2">
    <source>
        <dbReference type="ARBA" id="ARBA00022741"/>
    </source>
</evidence>
<gene>
    <name evidence="5" type="ORF">NQ502_18295</name>
</gene>
<dbReference type="Proteomes" id="UP001060164">
    <property type="component" value="Chromosome"/>
</dbReference>
<keyword evidence="3 5" id="KW-0067">ATP-binding</keyword>
<keyword evidence="2" id="KW-0547">Nucleotide-binding</keyword>
<dbReference type="CDD" id="cd03293">
    <property type="entry name" value="ABC_NrtD_SsuB_transporters"/>
    <property type="match status" value="1"/>
</dbReference>
<dbReference type="InterPro" id="IPR027417">
    <property type="entry name" value="P-loop_NTPase"/>
</dbReference>
<keyword evidence="6" id="KW-1185">Reference proteome</keyword>
<feature type="domain" description="ABC transporter" evidence="4">
    <location>
        <begin position="6"/>
        <end position="237"/>
    </location>
</feature>
<evidence type="ECO:0000313" key="5">
    <source>
        <dbReference type="EMBL" id="UWP59286.1"/>
    </source>
</evidence>
<organism evidence="5 6">
    <name type="scientific">Ruminococcus gauvreauii</name>
    <dbReference type="NCBI Taxonomy" id="438033"/>
    <lineage>
        <taxon>Bacteria</taxon>
        <taxon>Bacillati</taxon>
        <taxon>Bacillota</taxon>
        <taxon>Clostridia</taxon>
        <taxon>Eubacteriales</taxon>
        <taxon>Oscillospiraceae</taxon>
        <taxon>Ruminococcus</taxon>
    </lineage>
</organism>
<evidence type="ECO:0000256" key="1">
    <source>
        <dbReference type="ARBA" id="ARBA00022448"/>
    </source>
</evidence>
<dbReference type="PANTHER" id="PTHR42788:SF21">
    <property type="entry name" value="ABC TRANSPORTER ATP-BINDING PROTEIN"/>
    <property type="match status" value="1"/>
</dbReference>
<evidence type="ECO:0000256" key="3">
    <source>
        <dbReference type="ARBA" id="ARBA00022840"/>
    </source>
</evidence>
<evidence type="ECO:0000313" key="6">
    <source>
        <dbReference type="Proteomes" id="UP001060164"/>
    </source>
</evidence>
<dbReference type="RefSeq" id="WP_044983540.1">
    <property type="nucleotide sequence ID" value="NZ_CABLBR010000035.1"/>
</dbReference>
<sequence length="256" mass="28551">MDQPLLELKNVSLSYHSLEGETPAISHISFQVPKGGFLAIVGPSGCGKSTILNLICGLLRPEEGEILLGGTSLSEKPMNIGYMLQKDHLFEWRTVYSNILLGLETQKRVTPQKEVYIESLMQTYGLDSFKNAKPSQLSGGMRQRAALIRTLALEPDLLLLDEPFSALDYQTRLNVGDDIGKIIKQEEKTAILVTHDISEAISMADTVIVLTKRPATIKCVIPIDLELPDRTPLTSRSAPKFKTYFNQIWKELNDHE</sequence>
<dbReference type="Gene3D" id="3.40.50.300">
    <property type="entry name" value="P-loop containing nucleotide triphosphate hydrolases"/>
    <property type="match status" value="1"/>
</dbReference>
<accession>A0ABY5VH52</accession>
<evidence type="ECO:0000259" key="4">
    <source>
        <dbReference type="PROSITE" id="PS50893"/>
    </source>
</evidence>
<dbReference type="EMBL" id="CP102290">
    <property type="protein sequence ID" value="UWP59286.1"/>
    <property type="molecule type" value="Genomic_DNA"/>
</dbReference>
<dbReference type="PANTHER" id="PTHR42788">
    <property type="entry name" value="TAURINE IMPORT ATP-BINDING PROTEIN-RELATED"/>
    <property type="match status" value="1"/>
</dbReference>
<proteinExistence type="predicted"/>
<keyword evidence="1" id="KW-0813">Transport</keyword>
<dbReference type="PROSITE" id="PS00211">
    <property type="entry name" value="ABC_TRANSPORTER_1"/>
    <property type="match status" value="1"/>
</dbReference>
<name>A0ABY5VH52_9FIRM</name>
<dbReference type="SUPFAM" id="SSF52540">
    <property type="entry name" value="P-loop containing nucleoside triphosphate hydrolases"/>
    <property type="match status" value="1"/>
</dbReference>
<dbReference type="PROSITE" id="PS50893">
    <property type="entry name" value="ABC_TRANSPORTER_2"/>
    <property type="match status" value="1"/>
</dbReference>
<dbReference type="InterPro" id="IPR017871">
    <property type="entry name" value="ABC_transporter-like_CS"/>
</dbReference>
<reference evidence="5" key="1">
    <citation type="journal article" date="2022" name="Cell">
        <title>Design, construction, and in vivo augmentation of a complex gut microbiome.</title>
        <authorList>
            <person name="Cheng A.G."/>
            <person name="Ho P.Y."/>
            <person name="Aranda-Diaz A."/>
            <person name="Jain S."/>
            <person name="Yu F.B."/>
            <person name="Meng X."/>
            <person name="Wang M."/>
            <person name="Iakiviak M."/>
            <person name="Nagashima K."/>
            <person name="Zhao A."/>
            <person name="Murugkar P."/>
            <person name="Patil A."/>
            <person name="Atabakhsh K."/>
            <person name="Weakley A."/>
            <person name="Yan J."/>
            <person name="Brumbaugh A.R."/>
            <person name="Higginbottom S."/>
            <person name="Dimas A."/>
            <person name="Shiver A.L."/>
            <person name="Deutschbauer A."/>
            <person name="Neff N."/>
            <person name="Sonnenburg J.L."/>
            <person name="Huang K.C."/>
            <person name="Fischbach M.A."/>
        </authorList>
    </citation>
    <scope>NUCLEOTIDE SEQUENCE</scope>
    <source>
        <strain evidence="5">DSM 19829</strain>
    </source>
</reference>
<dbReference type="Pfam" id="PF00005">
    <property type="entry name" value="ABC_tran"/>
    <property type="match status" value="1"/>
</dbReference>
<dbReference type="InterPro" id="IPR003593">
    <property type="entry name" value="AAA+_ATPase"/>
</dbReference>